<dbReference type="AlphaFoldDB" id="A0A834SCS5"/>
<evidence type="ECO:0000313" key="2">
    <source>
        <dbReference type="EMBL" id="KAF7801670.1"/>
    </source>
</evidence>
<proteinExistence type="predicted"/>
<dbReference type="EMBL" id="JAAIUW010000013">
    <property type="protein sequence ID" value="KAF7801670.1"/>
    <property type="molecule type" value="Genomic_DNA"/>
</dbReference>
<comment type="caution">
    <text evidence="2">The sequence shown here is derived from an EMBL/GenBank/DDBJ whole genome shotgun (WGS) entry which is preliminary data.</text>
</comment>
<gene>
    <name evidence="2" type="ORF">G2W53_040781</name>
</gene>
<evidence type="ECO:0000313" key="3">
    <source>
        <dbReference type="Proteomes" id="UP000634136"/>
    </source>
</evidence>
<keyword evidence="3" id="KW-1185">Reference proteome</keyword>
<reference evidence="2" key="1">
    <citation type="submission" date="2020-09" db="EMBL/GenBank/DDBJ databases">
        <title>Genome-Enabled Discovery of Anthraquinone Biosynthesis in Senna tora.</title>
        <authorList>
            <person name="Kang S.-H."/>
            <person name="Pandey R.P."/>
            <person name="Lee C.-M."/>
            <person name="Sim J.-S."/>
            <person name="Jeong J.-T."/>
            <person name="Choi B.-S."/>
            <person name="Jung M."/>
            <person name="Ginzburg D."/>
            <person name="Zhao K."/>
            <person name="Won S.Y."/>
            <person name="Oh T.-J."/>
            <person name="Yu Y."/>
            <person name="Kim N.-H."/>
            <person name="Lee O.R."/>
            <person name="Lee T.-H."/>
            <person name="Bashyal P."/>
            <person name="Kim T.-S."/>
            <person name="Lee W.-H."/>
            <person name="Kawkins C."/>
            <person name="Kim C.-K."/>
            <person name="Kim J.S."/>
            <person name="Ahn B.O."/>
            <person name="Rhee S.Y."/>
            <person name="Sohng J.K."/>
        </authorList>
    </citation>
    <scope>NUCLEOTIDE SEQUENCE</scope>
    <source>
        <tissue evidence="2">Leaf</tissue>
    </source>
</reference>
<evidence type="ECO:0000256" key="1">
    <source>
        <dbReference type="SAM" id="MobiDB-lite"/>
    </source>
</evidence>
<dbReference type="Proteomes" id="UP000634136">
    <property type="component" value="Unassembled WGS sequence"/>
</dbReference>
<accession>A0A834SCS5</accession>
<protein>
    <submittedName>
        <fullName evidence="2">Uncharacterized protein</fullName>
    </submittedName>
</protein>
<feature type="compositionally biased region" description="Polar residues" evidence="1">
    <location>
        <begin position="1"/>
        <end position="12"/>
    </location>
</feature>
<name>A0A834SCS5_9FABA</name>
<organism evidence="2 3">
    <name type="scientific">Senna tora</name>
    <dbReference type="NCBI Taxonomy" id="362788"/>
    <lineage>
        <taxon>Eukaryota</taxon>
        <taxon>Viridiplantae</taxon>
        <taxon>Streptophyta</taxon>
        <taxon>Embryophyta</taxon>
        <taxon>Tracheophyta</taxon>
        <taxon>Spermatophyta</taxon>
        <taxon>Magnoliopsida</taxon>
        <taxon>eudicotyledons</taxon>
        <taxon>Gunneridae</taxon>
        <taxon>Pentapetalae</taxon>
        <taxon>rosids</taxon>
        <taxon>fabids</taxon>
        <taxon>Fabales</taxon>
        <taxon>Fabaceae</taxon>
        <taxon>Caesalpinioideae</taxon>
        <taxon>Cassia clade</taxon>
        <taxon>Senna</taxon>
    </lineage>
</organism>
<feature type="compositionally biased region" description="Polar residues" evidence="1">
    <location>
        <begin position="24"/>
        <end position="40"/>
    </location>
</feature>
<sequence length="177" mass="19498">MMTMRLPTNLNKGNLKGTSRKRQLTQGNSSRTFQQSSPPRLTSKHVLCLTSYLFKANRPSGTNRSSRQILALSIGLRVESKAIAQGHTPTALKRRPSPVALNRGSSHQPCLATGSRSSRIRNYKASALKTRALAQRSPPCALYHGQTPFAFNQKTPSSCEVFNLQTRLSPIPRVSVQ</sequence>
<feature type="region of interest" description="Disordered" evidence="1">
    <location>
        <begin position="1"/>
        <end position="40"/>
    </location>
</feature>